<dbReference type="InterPro" id="IPR011032">
    <property type="entry name" value="GroES-like_sf"/>
</dbReference>
<dbReference type="CDD" id="cd05289">
    <property type="entry name" value="MDR_like_2"/>
    <property type="match status" value="1"/>
</dbReference>
<keyword evidence="3" id="KW-1185">Reference proteome</keyword>
<dbReference type="InterPro" id="IPR002364">
    <property type="entry name" value="Quin_OxRdtase/zeta-crystal_CS"/>
</dbReference>
<dbReference type="Gene3D" id="3.40.50.720">
    <property type="entry name" value="NAD(P)-binding Rossmann-like Domain"/>
    <property type="match status" value="1"/>
</dbReference>
<protein>
    <submittedName>
        <fullName evidence="2">Alcohol dehydrogenase zinc-binding domain protein</fullName>
    </submittedName>
</protein>
<sequence length="330" mass="34071">MIRPGGALMRAIRQSAWGGTETMALVEVARPAPVFGEVLVRVVAAGVNPVDVYTRRGQAYNQVLDLPFINGWDVAGEVVETGYGTPRFRPGDRVFGMPWFPRAAGGYAEYVTAPARHFARMPDGLGFTEAAALPLAGLTAWQMLVEVAAVAPGQRVLVAGAAGGVGHLAVQIAKARGAHVTGTASAAKHAFVRGLGADEVIDYTTSEVSGAVRDMDVVVQMFGGRAGLDALECLRPGGVLVSAQAAWTPGLHERAGELGVRAVDYLVDPDGAGLGALAGLVADGRLKVHVDAVFPLARAAAAHDRVATGRTTGKIVLAVGEPAGDEEARG</sequence>
<gene>
    <name evidence="2" type="ORF">ACTIVE_1507</name>
</gene>
<name>A0A7D3VVG0_ACTVE</name>
<feature type="domain" description="Enoyl reductase (ER)" evidence="1">
    <location>
        <begin position="18"/>
        <end position="317"/>
    </location>
</feature>
<dbReference type="PANTHER" id="PTHR44013">
    <property type="entry name" value="ZINC-TYPE ALCOHOL DEHYDROGENASE-LIKE PROTEIN C16A3.02C"/>
    <property type="match status" value="1"/>
</dbReference>
<dbReference type="GO" id="GO:0016491">
    <property type="term" value="F:oxidoreductase activity"/>
    <property type="evidence" value="ECO:0007669"/>
    <property type="project" value="InterPro"/>
</dbReference>
<dbReference type="SUPFAM" id="SSF51735">
    <property type="entry name" value="NAD(P)-binding Rossmann-fold domains"/>
    <property type="match status" value="1"/>
</dbReference>
<dbReference type="SUPFAM" id="SSF50129">
    <property type="entry name" value="GroES-like"/>
    <property type="match status" value="1"/>
</dbReference>
<organism evidence="2 3">
    <name type="scientific">Actinomadura verrucosospora</name>
    <dbReference type="NCBI Taxonomy" id="46165"/>
    <lineage>
        <taxon>Bacteria</taxon>
        <taxon>Bacillati</taxon>
        <taxon>Actinomycetota</taxon>
        <taxon>Actinomycetes</taxon>
        <taxon>Streptosporangiales</taxon>
        <taxon>Thermomonosporaceae</taxon>
        <taxon>Actinomadura</taxon>
    </lineage>
</organism>
<evidence type="ECO:0000313" key="3">
    <source>
        <dbReference type="Proteomes" id="UP000501240"/>
    </source>
</evidence>
<evidence type="ECO:0000259" key="1">
    <source>
        <dbReference type="SMART" id="SM00829"/>
    </source>
</evidence>
<dbReference type="Gene3D" id="3.90.180.10">
    <property type="entry name" value="Medium-chain alcohol dehydrogenases, catalytic domain"/>
    <property type="match status" value="1"/>
</dbReference>
<dbReference type="PROSITE" id="PS01162">
    <property type="entry name" value="QOR_ZETA_CRYSTAL"/>
    <property type="match status" value="1"/>
</dbReference>
<dbReference type="GO" id="GO:0008270">
    <property type="term" value="F:zinc ion binding"/>
    <property type="evidence" value="ECO:0007669"/>
    <property type="project" value="InterPro"/>
</dbReference>
<proteinExistence type="predicted"/>
<dbReference type="Proteomes" id="UP000501240">
    <property type="component" value="Chromosome"/>
</dbReference>
<dbReference type="InterPro" id="IPR052733">
    <property type="entry name" value="Chloroplast_QOR"/>
</dbReference>
<dbReference type="AlphaFoldDB" id="A0A7D3VVG0"/>
<dbReference type="InterPro" id="IPR020843">
    <property type="entry name" value="ER"/>
</dbReference>
<accession>A0A7D3VVG0</accession>
<dbReference type="Pfam" id="PF13602">
    <property type="entry name" value="ADH_zinc_N_2"/>
    <property type="match status" value="1"/>
</dbReference>
<reference evidence="2 3" key="1">
    <citation type="submission" date="2020-05" db="EMBL/GenBank/DDBJ databases">
        <title>Actinomadura verrucosospora NRRL-B18236 (PFL_A860) Genome sequencing and assembly.</title>
        <authorList>
            <person name="Samborskyy M."/>
        </authorList>
    </citation>
    <scope>NUCLEOTIDE SEQUENCE [LARGE SCALE GENOMIC DNA]</scope>
    <source>
        <strain evidence="2 3">NRRL:B18236</strain>
    </source>
</reference>
<evidence type="ECO:0000313" key="2">
    <source>
        <dbReference type="EMBL" id="QKG19871.1"/>
    </source>
</evidence>
<dbReference type="EMBL" id="CP053892">
    <property type="protein sequence ID" value="QKG19871.1"/>
    <property type="molecule type" value="Genomic_DNA"/>
</dbReference>
<dbReference type="SMART" id="SM00829">
    <property type="entry name" value="PKS_ER"/>
    <property type="match status" value="1"/>
</dbReference>
<dbReference type="InterPro" id="IPR036291">
    <property type="entry name" value="NAD(P)-bd_dom_sf"/>
</dbReference>
<dbReference type="PANTHER" id="PTHR44013:SF1">
    <property type="entry name" value="ZINC-TYPE ALCOHOL DEHYDROGENASE-LIKE PROTEIN C16A3.02C"/>
    <property type="match status" value="1"/>
</dbReference>
<dbReference type="Pfam" id="PF08240">
    <property type="entry name" value="ADH_N"/>
    <property type="match status" value="1"/>
</dbReference>
<dbReference type="InterPro" id="IPR013154">
    <property type="entry name" value="ADH-like_N"/>
</dbReference>